<sequence>MRLRTILPSLPESLLDNLETLGIRTDADLLFKFPGGAMEVYQRLPLDTIPLAELSECIRQVVAHASAPVIRGDELVARESKRLEEHRAEDFLSGVTEIDEVMGGFGNYRVIEISGDKRVGKTVVNGSSASPPHNPDSAFAATVRKPALGPSFAYMSDTTLWLAEFKGPKGEDRNTEPVYVAEILRSRSTVRNQPTPSRSCISRLASAFN</sequence>
<proteinExistence type="predicted"/>
<accession>A0A2R6NGB7</accession>
<name>A0A2R6NGB7_9APHY</name>
<comment type="caution">
    <text evidence="1">The sequence shown here is derived from an EMBL/GenBank/DDBJ whole genome shotgun (WGS) entry which is preliminary data.</text>
</comment>
<protein>
    <submittedName>
        <fullName evidence="1">Uncharacterized protein</fullName>
    </submittedName>
</protein>
<evidence type="ECO:0000313" key="2">
    <source>
        <dbReference type="Proteomes" id="UP000186601"/>
    </source>
</evidence>
<reference evidence="1 2" key="1">
    <citation type="submission" date="2018-02" db="EMBL/GenBank/DDBJ databases">
        <title>Genome sequence of the basidiomycete white-rot fungus Phlebia centrifuga.</title>
        <authorList>
            <person name="Granchi Z."/>
            <person name="Peng M."/>
            <person name="de Vries R.P."/>
            <person name="Hilden K."/>
            <person name="Makela M.R."/>
            <person name="Grigoriev I."/>
            <person name="Riley R."/>
        </authorList>
    </citation>
    <scope>NUCLEOTIDE SEQUENCE [LARGE SCALE GENOMIC DNA]</scope>
    <source>
        <strain evidence="1 2">FBCC195</strain>
    </source>
</reference>
<evidence type="ECO:0000313" key="1">
    <source>
        <dbReference type="EMBL" id="PSR71371.1"/>
    </source>
</evidence>
<keyword evidence="2" id="KW-1185">Reference proteome</keyword>
<dbReference type="AlphaFoldDB" id="A0A2R6NGB7"/>
<dbReference type="STRING" id="98765.A0A2R6NGB7"/>
<gene>
    <name evidence="1" type="ORF">PHLCEN_2v12747</name>
</gene>
<organism evidence="1 2">
    <name type="scientific">Hermanssonia centrifuga</name>
    <dbReference type="NCBI Taxonomy" id="98765"/>
    <lineage>
        <taxon>Eukaryota</taxon>
        <taxon>Fungi</taxon>
        <taxon>Dikarya</taxon>
        <taxon>Basidiomycota</taxon>
        <taxon>Agaricomycotina</taxon>
        <taxon>Agaricomycetes</taxon>
        <taxon>Polyporales</taxon>
        <taxon>Meruliaceae</taxon>
        <taxon>Hermanssonia</taxon>
    </lineage>
</organism>
<dbReference type="EMBL" id="MLYV02001286">
    <property type="protein sequence ID" value="PSR71371.1"/>
    <property type="molecule type" value="Genomic_DNA"/>
</dbReference>
<dbReference type="Proteomes" id="UP000186601">
    <property type="component" value="Unassembled WGS sequence"/>
</dbReference>
<dbReference type="OrthoDB" id="336321at2759"/>